<name>D5L2E7_9VIRU</name>
<proteinExistence type="predicted"/>
<accession>D5L2E7</accession>
<evidence type="ECO:0000313" key="1">
    <source>
        <dbReference type="EMBL" id="ADE29206.1"/>
    </source>
</evidence>
<protein>
    <submittedName>
        <fullName evidence="1">Uncharacterized protein</fullName>
    </submittedName>
</protein>
<dbReference type="EMBL" id="GU735196">
    <property type="protein sequence ID" value="ADE29206.1"/>
    <property type="molecule type" value="Genomic_DNA"/>
</dbReference>
<sequence>MFDFDGQRRPSQFSDDTIVGVDVESLPQPPADSDNQMKFVYGMEAPNVSPFTISGDQTFETVVRNVSGGSIGSSGNTLTYEYIAGVEFQEGV</sequence>
<organism evidence="1">
    <name type="scientific">uncultured virus</name>
    <dbReference type="NCBI Taxonomy" id="340016"/>
    <lineage>
        <taxon>Viruses</taxon>
        <taxon>environmental samples</taxon>
    </lineage>
</organism>
<reference evidence="1" key="1">
    <citation type="journal article" date="2010" name="Environ. Microbiol.">
        <title>The metavirome of a hypersaline environment.</title>
        <authorList>
            <person name="Santos F."/>
            <person name="Yarza P."/>
            <person name="Parro V."/>
            <person name="Briones C."/>
            <person name="Anton J."/>
        </authorList>
    </citation>
    <scope>NUCLEOTIDE SEQUENCE</scope>
</reference>